<evidence type="ECO:0000313" key="5">
    <source>
        <dbReference type="Proteomes" id="UP000198157"/>
    </source>
</evidence>
<proteinExistence type="predicted"/>
<organism evidence="4 5">
    <name type="scientific">Stenotrophomonas maltophilia</name>
    <name type="common">Pseudomonas maltophilia</name>
    <name type="synonym">Xanthomonas maltophilia</name>
    <dbReference type="NCBI Taxonomy" id="40324"/>
    <lineage>
        <taxon>Bacteria</taxon>
        <taxon>Pseudomonadati</taxon>
        <taxon>Pseudomonadota</taxon>
        <taxon>Gammaproteobacteria</taxon>
        <taxon>Lysobacterales</taxon>
        <taxon>Lysobacteraceae</taxon>
        <taxon>Stenotrophomonas</taxon>
        <taxon>Stenotrophomonas maltophilia group</taxon>
    </lineage>
</organism>
<dbReference type="Pfam" id="PF00144">
    <property type="entry name" value="Beta-lactamase"/>
    <property type="match status" value="1"/>
</dbReference>
<dbReference type="GO" id="GO:0016787">
    <property type="term" value="F:hydrolase activity"/>
    <property type="evidence" value="ECO:0007669"/>
    <property type="project" value="UniProtKB-KW"/>
</dbReference>
<keyword evidence="1" id="KW-0472">Membrane</keyword>
<sequence length="661" mass="71058">MRALSGLVALCCGLLLSFQADAQRPPFPPEGATPPAGAGSVARLTADDATTWLDGFMPYAIARGDIAGAVVTVVKDGKILVRRGYGVSDVEKQTPVDPDRTLFRMASVSKLMTWTAVMQLVEAGKLDLDADINQYLDFKVPERGLPITLRQLMTHTGGFEANIKYMWTSEAVAEAGGIELGPYLKRRVPAQIFAPGTVPAYSNYGTSLAGYIVERVSGQPFAEYVEQHIFVPLQMQHASFRQPLPPALRALVSKGYALGSGKPRDFEVTPSAPAGALSATGSDMARFMIAHLSAAGGHDTAILKAATSQLMLTPQTRFAPPLNTMALGFYDIDVNGQRVVSHAGDTYSFHSQLFLFRDHDVGLFVSLNSAGANGITGPIRRELLENFADRYFPAGAPAAAPVVDAALAKQQARLLAAPSYLDSRRAETGIGRTGILTQTRLEALEDGSLRLPRLKQANGQPTTFKPIAPWVWRASNSELRLAAILKDGQPVGFAVDSSSPFNVFQRAEGYRSALWLKPLLTAAVAVLALSALAWPIAAFVRRRHGRVLGWPRRTLLAYRLSRAACWFMLLVPAAGMAVMAWASADFARLDDRLDPAVIGLGIAAVIAIIGGIGSTAWNLVQTFRAGRGWLARLWAVLLLVSACVLAYALVLMGLADFALNY</sequence>
<dbReference type="PANTHER" id="PTHR46825">
    <property type="entry name" value="D-ALANYL-D-ALANINE-CARBOXYPEPTIDASE/ENDOPEPTIDASE AMPH"/>
    <property type="match status" value="1"/>
</dbReference>
<name>A0A246HK95_STEMA</name>
<feature type="signal peptide" evidence="2">
    <location>
        <begin position="1"/>
        <end position="22"/>
    </location>
</feature>
<keyword evidence="2" id="KW-0732">Signal</keyword>
<feature type="transmembrane region" description="Helical" evidence="1">
    <location>
        <begin position="596"/>
        <end position="620"/>
    </location>
</feature>
<dbReference type="SUPFAM" id="SSF56601">
    <property type="entry name" value="beta-lactamase/transpeptidase-like"/>
    <property type="match status" value="1"/>
</dbReference>
<dbReference type="Gene3D" id="3.40.710.10">
    <property type="entry name" value="DD-peptidase/beta-lactamase superfamily"/>
    <property type="match status" value="1"/>
</dbReference>
<dbReference type="AlphaFoldDB" id="A0A246HK95"/>
<gene>
    <name evidence="4" type="ORF">CEE60_13910</name>
</gene>
<feature type="transmembrane region" description="Helical" evidence="1">
    <location>
        <begin position="632"/>
        <end position="655"/>
    </location>
</feature>
<dbReference type="InterPro" id="IPR012338">
    <property type="entry name" value="Beta-lactam/transpept-like"/>
</dbReference>
<evidence type="ECO:0000259" key="3">
    <source>
        <dbReference type="Pfam" id="PF00144"/>
    </source>
</evidence>
<feature type="domain" description="Beta-lactamase-related" evidence="3">
    <location>
        <begin position="62"/>
        <end position="373"/>
    </location>
</feature>
<evidence type="ECO:0000256" key="1">
    <source>
        <dbReference type="SAM" id="Phobius"/>
    </source>
</evidence>
<evidence type="ECO:0000256" key="2">
    <source>
        <dbReference type="SAM" id="SignalP"/>
    </source>
</evidence>
<protein>
    <submittedName>
        <fullName evidence="4">Serine hydrolase</fullName>
    </submittedName>
</protein>
<accession>A0A246HK95</accession>
<dbReference type="PANTHER" id="PTHR46825:SF9">
    <property type="entry name" value="BETA-LACTAMASE-RELATED DOMAIN-CONTAINING PROTEIN"/>
    <property type="match status" value="1"/>
</dbReference>
<feature type="chain" id="PRO_5012760855" evidence="2">
    <location>
        <begin position="23"/>
        <end position="661"/>
    </location>
</feature>
<dbReference type="EMBL" id="NIVS01000037">
    <property type="protein sequence ID" value="OWQ52016.1"/>
    <property type="molecule type" value="Genomic_DNA"/>
</dbReference>
<dbReference type="InterPro" id="IPR001466">
    <property type="entry name" value="Beta-lactam-related"/>
</dbReference>
<feature type="transmembrane region" description="Helical" evidence="1">
    <location>
        <begin position="560"/>
        <end position="584"/>
    </location>
</feature>
<keyword evidence="1" id="KW-0812">Transmembrane</keyword>
<feature type="transmembrane region" description="Helical" evidence="1">
    <location>
        <begin position="519"/>
        <end position="540"/>
    </location>
</feature>
<reference evidence="4 5" key="1">
    <citation type="submission" date="2017-06" db="EMBL/GenBank/DDBJ databases">
        <authorList>
            <person name="Kim H.J."/>
            <person name="Triplett B.A."/>
        </authorList>
    </citation>
    <scope>NUCLEOTIDE SEQUENCE [LARGE SCALE GENOMIC DNA]</scope>
    <source>
        <strain evidence="4 5">13146</strain>
    </source>
</reference>
<dbReference type="OrthoDB" id="119951at2"/>
<keyword evidence="1" id="KW-1133">Transmembrane helix</keyword>
<keyword evidence="4" id="KW-0378">Hydrolase</keyword>
<evidence type="ECO:0000313" key="4">
    <source>
        <dbReference type="EMBL" id="OWQ52016.1"/>
    </source>
</evidence>
<dbReference type="Proteomes" id="UP000198157">
    <property type="component" value="Unassembled WGS sequence"/>
</dbReference>
<dbReference type="InterPro" id="IPR050491">
    <property type="entry name" value="AmpC-like"/>
</dbReference>
<comment type="caution">
    <text evidence="4">The sequence shown here is derived from an EMBL/GenBank/DDBJ whole genome shotgun (WGS) entry which is preliminary data.</text>
</comment>